<comment type="caution">
    <text evidence="11">The sequence shown here is derived from an EMBL/GenBank/DDBJ whole genome shotgun (WGS) entry which is preliminary data.</text>
</comment>
<evidence type="ECO:0000256" key="2">
    <source>
        <dbReference type="ARBA" id="ARBA00022679"/>
    </source>
</evidence>
<dbReference type="OrthoDB" id="1606438at2759"/>
<dbReference type="SUPFAM" id="SSF53335">
    <property type="entry name" value="S-adenosyl-L-methionine-dependent methyltransferases"/>
    <property type="match status" value="1"/>
</dbReference>
<evidence type="ECO:0000256" key="3">
    <source>
        <dbReference type="ARBA" id="ARBA00022691"/>
    </source>
</evidence>
<dbReference type="Proteomes" id="UP000681722">
    <property type="component" value="Unassembled WGS sequence"/>
</dbReference>
<comment type="function">
    <text evidence="4">Catalyzes the transfer of a methyl group onto N-acetylserotonin, producing melatonin (N-acetyl-5-methoxytryptamine).</text>
</comment>
<dbReference type="AlphaFoldDB" id="A0A815KNF8"/>
<dbReference type="EMBL" id="CAJNOQ010017378">
    <property type="protein sequence ID" value="CAF1398099.1"/>
    <property type="molecule type" value="Genomic_DNA"/>
</dbReference>
<dbReference type="PANTHER" id="PTHR43712:SF2">
    <property type="entry name" value="O-METHYLTRANSFERASE CICE"/>
    <property type="match status" value="1"/>
</dbReference>
<organism evidence="11 13">
    <name type="scientific">Didymodactylos carnosus</name>
    <dbReference type="NCBI Taxonomy" id="1234261"/>
    <lineage>
        <taxon>Eukaryota</taxon>
        <taxon>Metazoa</taxon>
        <taxon>Spiralia</taxon>
        <taxon>Gnathifera</taxon>
        <taxon>Rotifera</taxon>
        <taxon>Eurotatoria</taxon>
        <taxon>Bdelloidea</taxon>
        <taxon>Philodinida</taxon>
        <taxon>Philodinidae</taxon>
        <taxon>Didymodactylos</taxon>
    </lineage>
</organism>
<feature type="domain" description="O-methyltransferase C-terminal" evidence="9">
    <location>
        <begin position="143"/>
        <end position="314"/>
    </location>
</feature>
<evidence type="ECO:0000313" key="13">
    <source>
        <dbReference type="Proteomes" id="UP000663829"/>
    </source>
</evidence>
<dbReference type="InterPro" id="IPR012967">
    <property type="entry name" value="COMT_dimerisation"/>
</dbReference>
<keyword evidence="13" id="KW-1185">Reference proteome</keyword>
<dbReference type="InterPro" id="IPR036390">
    <property type="entry name" value="WH_DNA-bd_sf"/>
</dbReference>
<dbReference type="InterPro" id="IPR016461">
    <property type="entry name" value="COMT-like"/>
</dbReference>
<dbReference type="GO" id="GO:0017096">
    <property type="term" value="F:acetylserotonin O-methyltransferase activity"/>
    <property type="evidence" value="ECO:0007669"/>
    <property type="project" value="UniProtKB-EC"/>
</dbReference>
<evidence type="ECO:0000256" key="6">
    <source>
        <dbReference type="ARBA" id="ARBA00040730"/>
    </source>
</evidence>
<accession>A0A815KNF8</accession>
<dbReference type="Pfam" id="PF00891">
    <property type="entry name" value="Methyltransf_2"/>
    <property type="match status" value="1"/>
</dbReference>
<feature type="domain" description="O-methyltransferase dimerisation" evidence="10">
    <location>
        <begin position="26"/>
        <end position="105"/>
    </location>
</feature>
<evidence type="ECO:0000256" key="1">
    <source>
        <dbReference type="ARBA" id="ARBA00022603"/>
    </source>
</evidence>
<feature type="active site" description="Proton acceptor" evidence="8">
    <location>
        <position position="236"/>
    </location>
</feature>
<dbReference type="InterPro" id="IPR036388">
    <property type="entry name" value="WH-like_DNA-bd_sf"/>
</dbReference>
<sequence>MDSSPVSPFNIDGLPKFLSMVYHHFLEEATFTFAELDIADRLADASPDRGLTAQEIIGDDRPQWNSDLLYRLLRACIDIGIIERVKNGVDNQHFVLTPSGRMLTSNHPSHVHDLVRLYFTPNSIITGAQLPRLIRGECKAYSGEKLAAGVDFGRYQTLVDLGGNRGTFLALILEYHPNIQQGIVFDLPNIVAASKNAEDFKSRKIPTDKYTFIAGDMFDSSTIPQADAYVLKSICHDHNDEQAVAILLSIRKANENRKGPPVTIFIIDHVILDDETMNNWQTNGIDLSLACLFNNTRERTLKEFQILLEKAGFEFKKFHPIALPRSTIEAIFV</sequence>
<dbReference type="Gene3D" id="1.10.10.10">
    <property type="entry name" value="Winged helix-like DNA-binding domain superfamily/Winged helix DNA-binding domain"/>
    <property type="match status" value="1"/>
</dbReference>
<dbReference type="Proteomes" id="UP000663829">
    <property type="component" value="Unassembled WGS sequence"/>
</dbReference>
<dbReference type="InterPro" id="IPR001077">
    <property type="entry name" value="COMT_C"/>
</dbReference>
<proteinExistence type="predicted"/>
<evidence type="ECO:0000313" key="11">
    <source>
        <dbReference type="EMBL" id="CAF1398099.1"/>
    </source>
</evidence>
<evidence type="ECO:0000259" key="9">
    <source>
        <dbReference type="Pfam" id="PF00891"/>
    </source>
</evidence>
<keyword evidence="2" id="KW-0808">Transferase</keyword>
<dbReference type="InterPro" id="IPR029063">
    <property type="entry name" value="SAM-dependent_MTases_sf"/>
</dbReference>
<dbReference type="EC" id="2.1.1.4" evidence="5"/>
<gene>
    <name evidence="11" type="ORF">GPM918_LOCUS33129</name>
    <name evidence="12" type="ORF">SRO942_LOCUS33809</name>
</gene>
<dbReference type="PANTHER" id="PTHR43712">
    <property type="entry name" value="PUTATIVE (AFU_ORTHOLOGUE AFUA_4G14580)-RELATED"/>
    <property type="match status" value="1"/>
</dbReference>
<evidence type="ECO:0000256" key="5">
    <source>
        <dbReference type="ARBA" id="ARBA00039116"/>
    </source>
</evidence>
<dbReference type="GO" id="GO:0046983">
    <property type="term" value="F:protein dimerization activity"/>
    <property type="evidence" value="ECO:0007669"/>
    <property type="project" value="InterPro"/>
</dbReference>
<evidence type="ECO:0000256" key="4">
    <source>
        <dbReference type="ARBA" id="ARBA00037645"/>
    </source>
</evidence>
<evidence type="ECO:0000259" key="10">
    <source>
        <dbReference type="Pfam" id="PF08100"/>
    </source>
</evidence>
<dbReference type="GO" id="GO:0032259">
    <property type="term" value="P:methylation"/>
    <property type="evidence" value="ECO:0007669"/>
    <property type="project" value="UniProtKB-KW"/>
</dbReference>
<evidence type="ECO:0000313" key="12">
    <source>
        <dbReference type="EMBL" id="CAF4292166.1"/>
    </source>
</evidence>
<dbReference type="Gene3D" id="3.40.50.150">
    <property type="entry name" value="Vaccinia Virus protein VP39"/>
    <property type="match status" value="1"/>
</dbReference>
<evidence type="ECO:0000256" key="8">
    <source>
        <dbReference type="PIRSR" id="PIRSR005739-1"/>
    </source>
</evidence>
<dbReference type="PIRSF" id="PIRSF005739">
    <property type="entry name" value="O-mtase"/>
    <property type="match status" value="1"/>
</dbReference>
<protein>
    <recommendedName>
        <fullName evidence="6">Acetylserotonin O-methyltransferase</fullName>
        <ecNumber evidence="5">2.1.1.4</ecNumber>
    </recommendedName>
    <alternativeName>
        <fullName evidence="7">Hydroxyindole O-methyltransferase</fullName>
    </alternativeName>
</protein>
<name>A0A815KNF8_9BILA</name>
<dbReference type="PROSITE" id="PS51683">
    <property type="entry name" value="SAM_OMT_II"/>
    <property type="match status" value="1"/>
</dbReference>
<keyword evidence="1" id="KW-0489">Methyltransferase</keyword>
<dbReference type="Pfam" id="PF08100">
    <property type="entry name" value="Dimerisation"/>
    <property type="match status" value="1"/>
</dbReference>
<keyword evidence="3" id="KW-0949">S-adenosyl-L-methionine</keyword>
<dbReference type="SUPFAM" id="SSF46785">
    <property type="entry name" value="Winged helix' DNA-binding domain"/>
    <property type="match status" value="1"/>
</dbReference>
<evidence type="ECO:0000256" key="7">
    <source>
        <dbReference type="ARBA" id="ARBA00043054"/>
    </source>
</evidence>
<reference evidence="11" key="1">
    <citation type="submission" date="2021-02" db="EMBL/GenBank/DDBJ databases">
        <authorList>
            <person name="Nowell W R."/>
        </authorList>
    </citation>
    <scope>NUCLEOTIDE SEQUENCE</scope>
</reference>
<dbReference type="EMBL" id="CAJOBC010082797">
    <property type="protein sequence ID" value="CAF4292166.1"/>
    <property type="molecule type" value="Genomic_DNA"/>
</dbReference>